<sequence>MASEYPTQGLKPDVDSSNASQAQTAYGSIVGAIHRFLLLIDNLYQIMLNDASQCAGGLELADFLQSAIEDPRTELQSRGAEVLELTQQWARGILSPPEQQELLESCLMLLYAVYDELTGVLAVLREDPMLLQAMMEFQGNPEACASLAMESGGDQQRVASAQLLCRLHETGRLVQQFMAYSAKLLENPGQGEDAPATALERYGRRRTASSALCDLLSEVCHSHREHWVYINLNTKEGSGDDTAEVDFSLAFEEHSQRKRRSSSLVWFIARSLVVCGSGADFAASTSRRWKNRHRRREKKNNNSKGALAPMNPHRVSKPEKRSENREAWMSKPSRTHGAAMRATHTHQRTASGVKICPAGLRQGEGGECAIQLPCSYEASLMEHKLIFPSVTQLPGNDKRFILLAEWIEEHKRRGGGHAAFQFEVRFGCIRLARLIVEAIMEIPLGVFPTLHLRSEHIAVLHSAAGDVRTSDPAAANLEPHLRVPLVSKAHSTSARPQSLSVQLASSRNILLGLCIVLLELASLQLIQGLVYGEDGEVSDRGFEVERLGSRVRAAETDGVWPLKPYCRAIRYCFESSTGGRGEHNLFSKESLQCFYQEVVLELREAESFYEGFCTKLREMNNIITG</sequence>
<dbReference type="AlphaFoldDB" id="A0AA38VIB0"/>
<feature type="compositionally biased region" description="Basic residues" evidence="1">
    <location>
        <begin position="287"/>
        <end position="298"/>
    </location>
</feature>
<protein>
    <submittedName>
        <fullName evidence="2">Uncharacterized protein</fullName>
    </submittedName>
</protein>
<feature type="region of interest" description="Disordered" evidence="1">
    <location>
        <begin position="285"/>
        <end position="346"/>
    </location>
</feature>
<keyword evidence="3" id="KW-1185">Reference proteome</keyword>
<reference evidence="2" key="1">
    <citation type="submission" date="2022-07" db="EMBL/GenBank/DDBJ databases">
        <title>Fungi with potential for degradation of polypropylene.</title>
        <authorList>
            <person name="Gostincar C."/>
        </authorList>
    </citation>
    <scope>NUCLEOTIDE SEQUENCE</scope>
    <source>
        <strain evidence="2">EXF-13287</strain>
    </source>
</reference>
<organism evidence="2 3">
    <name type="scientific">Coniochaeta hoffmannii</name>
    <dbReference type="NCBI Taxonomy" id="91930"/>
    <lineage>
        <taxon>Eukaryota</taxon>
        <taxon>Fungi</taxon>
        <taxon>Dikarya</taxon>
        <taxon>Ascomycota</taxon>
        <taxon>Pezizomycotina</taxon>
        <taxon>Sordariomycetes</taxon>
        <taxon>Sordariomycetidae</taxon>
        <taxon>Coniochaetales</taxon>
        <taxon>Coniochaetaceae</taxon>
        <taxon>Coniochaeta</taxon>
    </lineage>
</organism>
<proteinExistence type="predicted"/>
<evidence type="ECO:0000313" key="3">
    <source>
        <dbReference type="Proteomes" id="UP001174691"/>
    </source>
</evidence>
<evidence type="ECO:0000313" key="2">
    <source>
        <dbReference type="EMBL" id="KAJ9152224.1"/>
    </source>
</evidence>
<dbReference type="Proteomes" id="UP001174691">
    <property type="component" value="Unassembled WGS sequence"/>
</dbReference>
<name>A0AA38VIB0_9PEZI</name>
<accession>A0AA38VIB0</accession>
<gene>
    <name evidence="2" type="ORF">NKR19_g4597</name>
</gene>
<comment type="caution">
    <text evidence="2">The sequence shown here is derived from an EMBL/GenBank/DDBJ whole genome shotgun (WGS) entry which is preliminary data.</text>
</comment>
<dbReference type="EMBL" id="JANBVN010000058">
    <property type="protein sequence ID" value="KAJ9152224.1"/>
    <property type="molecule type" value="Genomic_DNA"/>
</dbReference>
<evidence type="ECO:0000256" key="1">
    <source>
        <dbReference type="SAM" id="MobiDB-lite"/>
    </source>
</evidence>
<feature type="compositionally biased region" description="Basic and acidic residues" evidence="1">
    <location>
        <begin position="316"/>
        <end position="328"/>
    </location>
</feature>